<dbReference type="SUPFAM" id="SSF56281">
    <property type="entry name" value="Metallo-hydrolase/oxidoreductase"/>
    <property type="match status" value="1"/>
</dbReference>
<evidence type="ECO:0000313" key="8">
    <source>
        <dbReference type="Proteomes" id="UP001215280"/>
    </source>
</evidence>
<proteinExistence type="inferred from homology"/>
<keyword evidence="3" id="KW-0378">Hydrolase</keyword>
<reference evidence="7" key="1">
    <citation type="submission" date="2023-03" db="EMBL/GenBank/DDBJ databases">
        <title>Massive genome expansion in bonnet fungi (Mycena s.s.) driven by repeated elements and novel gene families across ecological guilds.</title>
        <authorList>
            <consortium name="Lawrence Berkeley National Laboratory"/>
            <person name="Harder C.B."/>
            <person name="Miyauchi S."/>
            <person name="Viragh M."/>
            <person name="Kuo A."/>
            <person name="Thoen E."/>
            <person name="Andreopoulos B."/>
            <person name="Lu D."/>
            <person name="Skrede I."/>
            <person name="Drula E."/>
            <person name="Henrissat B."/>
            <person name="Morin E."/>
            <person name="Kohler A."/>
            <person name="Barry K."/>
            <person name="LaButti K."/>
            <person name="Morin E."/>
            <person name="Salamov A."/>
            <person name="Lipzen A."/>
            <person name="Mereny Z."/>
            <person name="Hegedus B."/>
            <person name="Baldrian P."/>
            <person name="Stursova M."/>
            <person name="Weitz H."/>
            <person name="Taylor A."/>
            <person name="Grigoriev I.V."/>
            <person name="Nagy L.G."/>
            <person name="Martin F."/>
            <person name="Kauserud H."/>
        </authorList>
    </citation>
    <scope>NUCLEOTIDE SEQUENCE</scope>
    <source>
        <strain evidence="7">CBHHK188m</strain>
    </source>
</reference>
<dbReference type="Pfam" id="PF00753">
    <property type="entry name" value="Lactamase_B"/>
    <property type="match status" value="1"/>
</dbReference>
<name>A0AAD7JRN0_9AGAR</name>
<protein>
    <submittedName>
        <fullName evidence="7">Beta-lactamase-like protein</fullName>
    </submittedName>
</protein>
<gene>
    <name evidence="7" type="ORF">DFH07DRAFT_736315</name>
</gene>
<evidence type="ECO:0000313" key="7">
    <source>
        <dbReference type="EMBL" id="KAJ7768673.1"/>
    </source>
</evidence>
<keyword evidence="4" id="KW-0862">Zinc</keyword>
<dbReference type="InterPro" id="IPR036866">
    <property type="entry name" value="RibonucZ/Hydroxyglut_hydro"/>
</dbReference>
<dbReference type="CDD" id="cd07730">
    <property type="entry name" value="metallo-hydrolase-like_MBL-fold"/>
    <property type="match status" value="1"/>
</dbReference>
<comment type="similarity">
    <text evidence="1">Belongs to the metallo-beta-lactamase superfamily.</text>
</comment>
<dbReference type="InterPro" id="IPR001279">
    <property type="entry name" value="Metallo-B-lactamas"/>
</dbReference>
<feature type="signal peptide" evidence="5">
    <location>
        <begin position="1"/>
        <end position="18"/>
    </location>
</feature>
<evidence type="ECO:0000256" key="1">
    <source>
        <dbReference type="ARBA" id="ARBA00007749"/>
    </source>
</evidence>
<feature type="domain" description="Metallo-beta-lactamase" evidence="6">
    <location>
        <begin position="65"/>
        <end position="281"/>
    </location>
</feature>
<dbReference type="AlphaFoldDB" id="A0AAD7JRN0"/>
<dbReference type="SMART" id="SM00849">
    <property type="entry name" value="Lactamase_B"/>
    <property type="match status" value="1"/>
</dbReference>
<evidence type="ECO:0000256" key="4">
    <source>
        <dbReference type="ARBA" id="ARBA00022833"/>
    </source>
</evidence>
<evidence type="ECO:0000259" key="6">
    <source>
        <dbReference type="SMART" id="SM00849"/>
    </source>
</evidence>
<comment type="caution">
    <text evidence="7">The sequence shown here is derived from an EMBL/GenBank/DDBJ whole genome shotgun (WGS) entry which is preliminary data.</text>
</comment>
<dbReference type="InterPro" id="IPR051013">
    <property type="entry name" value="MBL_superfamily_lactonases"/>
</dbReference>
<dbReference type="EMBL" id="JARJLG010000027">
    <property type="protein sequence ID" value="KAJ7768673.1"/>
    <property type="molecule type" value="Genomic_DNA"/>
</dbReference>
<dbReference type="Gene3D" id="3.60.15.10">
    <property type="entry name" value="Ribonuclease Z/Hydroxyacylglutathione hydrolase-like"/>
    <property type="match status" value="1"/>
</dbReference>
<dbReference type="GO" id="GO:0016787">
    <property type="term" value="F:hydrolase activity"/>
    <property type="evidence" value="ECO:0007669"/>
    <property type="project" value="UniProtKB-KW"/>
</dbReference>
<keyword evidence="5" id="KW-0732">Signal</keyword>
<dbReference type="PANTHER" id="PTHR42978">
    <property type="entry name" value="QUORUM-QUENCHING LACTONASE YTNP-RELATED-RELATED"/>
    <property type="match status" value="1"/>
</dbReference>
<accession>A0AAD7JRN0</accession>
<evidence type="ECO:0000256" key="3">
    <source>
        <dbReference type="ARBA" id="ARBA00022801"/>
    </source>
</evidence>
<organism evidence="7 8">
    <name type="scientific">Mycena maculata</name>
    <dbReference type="NCBI Taxonomy" id="230809"/>
    <lineage>
        <taxon>Eukaryota</taxon>
        <taxon>Fungi</taxon>
        <taxon>Dikarya</taxon>
        <taxon>Basidiomycota</taxon>
        <taxon>Agaricomycotina</taxon>
        <taxon>Agaricomycetes</taxon>
        <taxon>Agaricomycetidae</taxon>
        <taxon>Agaricales</taxon>
        <taxon>Marasmiineae</taxon>
        <taxon>Mycenaceae</taxon>
        <taxon>Mycena</taxon>
    </lineage>
</organism>
<dbReference type="Proteomes" id="UP001215280">
    <property type="component" value="Unassembled WGS sequence"/>
</dbReference>
<feature type="chain" id="PRO_5041928227" evidence="5">
    <location>
        <begin position="19"/>
        <end position="378"/>
    </location>
</feature>
<dbReference type="GO" id="GO:0046872">
    <property type="term" value="F:metal ion binding"/>
    <property type="evidence" value="ECO:0007669"/>
    <property type="project" value="UniProtKB-KW"/>
</dbReference>
<sequence length="378" mass="41134">MLLFPCLSLFFLASKTNASFREFGIPSSNATVEVKAFNVGLNHLTNATHTFATPVLPGRENFTAPMFSFLVEHNTSQKRVMFDLGMRKDFENLAPSLAIFYASGLAFVTGESKDITELLEDGGIPLASIDAVIWSHSHFDHIGDMSKFPNSTNLVIGPGTNNVTYPGSPDAILLETDFAGHNITELDFSTTNLTFSGLEAIDFFGDGSFYLLNTPGHLAGHISALARVTPTSFISLGGDTFHNAGQARPQPQFQTNFPCPADLLAETHSSISTDYFWSPGSRDGDFDMRSRTQQFLAISDLPDSFYADPAAAAVSLEKIVTFDADADFFVIVAHDQSLVAELPYFPASLNSWQSDGLKARTVWEFVNTSSPAFIFSAT</sequence>
<dbReference type="PANTHER" id="PTHR42978:SF5">
    <property type="entry name" value="METALLO-BETA-LACTAMASE DOMAIN-CONTAINING PROTEIN"/>
    <property type="match status" value="1"/>
</dbReference>
<evidence type="ECO:0000256" key="2">
    <source>
        <dbReference type="ARBA" id="ARBA00022723"/>
    </source>
</evidence>
<keyword evidence="2" id="KW-0479">Metal-binding</keyword>
<keyword evidence="8" id="KW-1185">Reference proteome</keyword>
<evidence type="ECO:0000256" key="5">
    <source>
        <dbReference type="SAM" id="SignalP"/>
    </source>
</evidence>